<dbReference type="PANTHER" id="PTHR43861:SF1">
    <property type="entry name" value="TRANS-ACONITATE 2-METHYLTRANSFERASE"/>
    <property type="match status" value="1"/>
</dbReference>
<comment type="caution">
    <text evidence="4">The sequence shown here is derived from an EMBL/GenBank/DDBJ whole genome shotgun (WGS) entry which is preliminary data.</text>
</comment>
<dbReference type="Gene3D" id="3.40.50.150">
    <property type="entry name" value="Vaccinia Virus protein VP39"/>
    <property type="match status" value="1"/>
</dbReference>
<evidence type="ECO:0000313" key="4">
    <source>
        <dbReference type="EMBL" id="RPE33439.1"/>
    </source>
</evidence>
<dbReference type="Pfam" id="PF13649">
    <property type="entry name" value="Methyltransf_25"/>
    <property type="match status" value="1"/>
</dbReference>
<dbReference type="AlphaFoldDB" id="A0A3N4RQU0"/>
<keyword evidence="2" id="KW-0808">Transferase</keyword>
<organism evidence="4 5">
    <name type="scientific">Kitasatospora cineracea</name>
    <dbReference type="NCBI Taxonomy" id="88074"/>
    <lineage>
        <taxon>Bacteria</taxon>
        <taxon>Bacillati</taxon>
        <taxon>Actinomycetota</taxon>
        <taxon>Actinomycetes</taxon>
        <taxon>Kitasatosporales</taxon>
        <taxon>Streptomycetaceae</taxon>
        <taxon>Kitasatospora</taxon>
    </lineage>
</organism>
<dbReference type="PANTHER" id="PTHR43861">
    <property type="entry name" value="TRANS-ACONITATE 2-METHYLTRANSFERASE-RELATED"/>
    <property type="match status" value="1"/>
</dbReference>
<evidence type="ECO:0000256" key="1">
    <source>
        <dbReference type="ARBA" id="ARBA00022603"/>
    </source>
</evidence>
<gene>
    <name evidence="4" type="ORF">EDD38_1729</name>
</gene>
<keyword evidence="1 4" id="KW-0489">Methyltransferase</keyword>
<evidence type="ECO:0000259" key="3">
    <source>
        <dbReference type="Pfam" id="PF13649"/>
    </source>
</evidence>
<dbReference type="GO" id="GO:0017000">
    <property type="term" value="P:antibiotic biosynthetic process"/>
    <property type="evidence" value="ECO:0007669"/>
    <property type="project" value="UniProtKB-ARBA"/>
</dbReference>
<dbReference type="GO" id="GO:0008168">
    <property type="term" value="F:methyltransferase activity"/>
    <property type="evidence" value="ECO:0007669"/>
    <property type="project" value="UniProtKB-KW"/>
</dbReference>
<proteinExistence type="predicted"/>
<keyword evidence="5" id="KW-1185">Reference proteome</keyword>
<evidence type="ECO:0000256" key="2">
    <source>
        <dbReference type="ARBA" id="ARBA00022679"/>
    </source>
</evidence>
<feature type="domain" description="Methyltransferase" evidence="3">
    <location>
        <begin position="48"/>
        <end position="138"/>
    </location>
</feature>
<dbReference type="InterPro" id="IPR041698">
    <property type="entry name" value="Methyltransf_25"/>
</dbReference>
<name>A0A3N4RQU0_9ACTN</name>
<dbReference type="GO" id="GO:0032259">
    <property type="term" value="P:methylation"/>
    <property type="evidence" value="ECO:0007669"/>
    <property type="project" value="UniProtKB-KW"/>
</dbReference>
<accession>A0A3N4RQU0</accession>
<dbReference type="Proteomes" id="UP000266906">
    <property type="component" value="Unassembled WGS sequence"/>
</dbReference>
<protein>
    <submittedName>
        <fullName evidence="4">Methyltransferase family protein</fullName>
    </submittedName>
</protein>
<dbReference type="RefSeq" id="WP_123817774.1">
    <property type="nucleotide sequence ID" value="NZ_RKQG01000001.1"/>
</dbReference>
<dbReference type="SUPFAM" id="SSF53335">
    <property type="entry name" value="S-adenosyl-L-methionine-dependent methyltransferases"/>
    <property type="match status" value="1"/>
</dbReference>
<dbReference type="CDD" id="cd02440">
    <property type="entry name" value="AdoMet_MTases"/>
    <property type="match status" value="1"/>
</dbReference>
<dbReference type="InterPro" id="IPR029063">
    <property type="entry name" value="SAM-dependent_MTases_sf"/>
</dbReference>
<reference evidence="4 5" key="1">
    <citation type="submission" date="2018-11" db="EMBL/GenBank/DDBJ databases">
        <title>Sequencing the genomes of 1000 actinobacteria strains.</title>
        <authorList>
            <person name="Klenk H.-P."/>
        </authorList>
    </citation>
    <scope>NUCLEOTIDE SEQUENCE [LARGE SCALE GENOMIC DNA]</scope>
    <source>
        <strain evidence="4 5">DSM 44781</strain>
    </source>
</reference>
<dbReference type="EMBL" id="RKQG01000001">
    <property type="protein sequence ID" value="RPE33439.1"/>
    <property type="molecule type" value="Genomic_DNA"/>
</dbReference>
<evidence type="ECO:0000313" key="5">
    <source>
        <dbReference type="Proteomes" id="UP000266906"/>
    </source>
</evidence>
<sequence>MPEDDYLSGTIRAYDRDPGRYERATAGMLPEAELDAFVRMLPDQAGRVLDVGCAFGRDTGLLAARGLRAQGVDLSAAFVARAAERHPELPFRVMDARRLDFPDGHFAGIWCQATLLHLKDHDVSAALAGFRRVLVPGGALFAGFKEGEGEEEVVERFSSDASRFYRYQSAAGVTALLEGAGFRVAAVERSHEAERYGPGHRDLTWLHAFAHAPGGRGA</sequence>